<organism evidence="4 5">
    <name type="scientific">Pegethrix bostrychoides GSE-TBD4-15B</name>
    <dbReference type="NCBI Taxonomy" id="2839662"/>
    <lineage>
        <taxon>Bacteria</taxon>
        <taxon>Bacillati</taxon>
        <taxon>Cyanobacteriota</taxon>
        <taxon>Cyanophyceae</taxon>
        <taxon>Oculatellales</taxon>
        <taxon>Oculatellaceae</taxon>
        <taxon>Pegethrix</taxon>
    </lineage>
</organism>
<accession>A0A951P7S3</accession>
<comment type="similarity">
    <text evidence="1">Belongs to the sulfotransferase 1 family.</text>
</comment>
<feature type="domain" description="Sulfotransferase" evidence="3">
    <location>
        <begin position="5"/>
        <end position="224"/>
    </location>
</feature>
<dbReference type="AlphaFoldDB" id="A0A951P7S3"/>
<sequence>MNMLVVLNGAQKGGSTWLAKIVQAMNFCERVPEEFKVPGWTSSSISEDKLDLFLNSFDLTSRNFYCKQHWHSSNRFKELIEHPDVRMVNIIRDIRDVLISRYFHDLRLDNTQESDLEVYFDLRGRDLMRQYMEYHTFWHGNENSIQPFLCSYERLHSDFNSQVVELIEYLNLSYDNTTIKRIEMKTSFSSMKITGEGEFFRKGTVGDWRNYLSDRIINDLKKLANDVGYLETKRKMLKKFSLSILEQIDFGIA</sequence>
<dbReference type="InterPro" id="IPR027417">
    <property type="entry name" value="P-loop_NTPase"/>
</dbReference>
<dbReference type="PANTHER" id="PTHR11783">
    <property type="entry name" value="SULFOTRANSFERASE SULT"/>
    <property type="match status" value="1"/>
</dbReference>
<gene>
    <name evidence="4" type="ORF">KME07_02025</name>
</gene>
<evidence type="ECO:0000256" key="1">
    <source>
        <dbReference type="ARBA" id="ARBA00005771"/>
    </source>
</evidence>
<dbReference type="Proteomes" id="UP000707356">
    <property type="component" value="Unassembled WGS sequence"/>
</dbReference>
<evidence type="ECO:0000259" key="3">
    <source>
        <dbReference type="Pfam" id="PF00685"/>
    </source>
</evidence>
<comment type="caution">
    <text evidence="4">The sequence shown here is derived from an EMBL/GenBank/DDBJ whole genome shotgun (WGS) entry which is preliminary data.</text>
</comment>
<reference evidence="4" key="1">
    <citation type="submission" date="2021-05" db="EMBL/GenBank/DDBJ databases">
        <authorList>
            <person name="Pietrasiak N."/>
            <person name="Ward R."/>
            <person name="Stajich J.E."/>
            <person name="Kurbessoian T."/>
        </authorList>
    </citation>
    <scope>NUCLEOTIDE SEQUENCE</scope>
    <source>
        <strain evidence="4">GSE-TBD4-15B</strain>
    </source>
</reference>
<dbReference type="EMBL" id="JAHHHV010000007">
    <property type="protein sequence ID" value="MBW4464202.1"/>
    <property type="molecule type" value="Genomic_DNA"/>
</dbReference>
<reference evidence="4" key="2">
    <citation type="journal article" date="2022" name="Microbiol. Resour. Announc.">
        <title>Metagenome Sequencing to Explore Phylogenomics of Terrestrial Cyanobacteria.</title>
        <authorList>
            <person name="Ward R.D."/>
            <person name="Stajich J.E."/>
            <person name="Johansen J.R."/>
            <person name="Huntemann M."/>
            <person name="Clum A."/>
            <person name="Foster B."/>
            <person name="Foster B."/>
            <person name="Roux S."/>
            <person name="Palaniappan K."/>
            <person name="Varghese N."/>
            <person name="Mukherjee S."/>
            <person name="Reddy T.B.K."/>
            <person name="Daum C."/>
            <person name="Copeland A."/>
            <person name="Chen I.A."/>
            <person name="Ivanova N.N."/>
            <person name="Kyrpides N.C."/>
            <person name="Shapiro N."/>
            <person name="Eloe-Fadrosh E.A."/>
            <person name="Pietrasiak N."/>
        </authorList>
    </citation>
    <scope>NUCLEOTIDE SEQUENCE</scope>
    <source>
        <strain evidence="4">GSE-TBD4-15B</strain>
    </source>
</reference>
<keyword evidence="2" id="KW-0808">Transferase</keyword>
<evidence type="ECO:0000256" key="2">
    <source>
        <dbReference type="ARBA" id="ARBA00022679"/>
    </source>
</evidence>
<evidence type="ECO:0000313" key="5">
    <source>
        <dbReference type="Proteomes" id="UP000707356"/>
    </source>
</evidence>
<name>A0A951P7S3_9CYAN</name>
<dbReference type="GO" id="GO:0008146">
    <property type="term" value="F:sulfotransferase activity"/>
    <property type="evidence" value="ECO:0007669"/>
    <property type="project" value="InterPro"/>
</dbReference>
<protein>
    <submittedName>
        <fullName evidence="4">Sulfotransferase domain-containing protein</fullName>
    </submittedName>
</protein>
<dbReference type="SUPFAM" id="SSF52540">
    <property type="entry name" value="P-loop containing nucleoside triphosphate hydrolases"/>
    <property type="match status" value="1"/>
</dbReference>
<evidence type="ECO:0000313" key="4">
    <source>
        <dbReference type="EMBL" id="MBW4464202.1"/>
    </source>
</evidence>
<dbReference type="Gene3D" id="3.40.50.300">
    <property type="entry name" value="P-loop containing nucleotide triphosphate hydrolases"/>
    <property type="match status" value="1"/>
</dbReference>
<dbReference type="Pfam" id="PF00685">
    <property type="entry name" value="Sulfotransfer_1"/>
    <property type="match status" value="1"/>
</dbReference>
<proteinExistence type="inferred from homology"/>
<dbReference type="InterPro" id="IPR000863">
    <property type="entry name" value="Sulfotransferase_dom"/>
</dbReference>